<feature type="transmembrane region" description="Helical" evidence="8">
    <location>
        <begin position="419"/>
        <end position="436"/>
    </location>
</feature>
<dbReference type="PANTHER" id="PTHR33908:SF11">
    <property type="entry name" value="MEMBRANE PROTEIN"/>
    <property type="match status" value="1"/>
</dbReference>
<feature type="transmembrane region" description="Helical" evidence="8">
    <location>
        <begin position="448"/>
        <end position="467"/>
    </location>
</feature>
<evidence type="ECO:0000256" key="7">
    <source>
        <dbReference type="ARBA" id="ARBA00023136"/>
    </source>
</evidence>
<sequence length="646" mass="73747">MNIWILFWAVTSLWYGQAVYRARFVNPAPIRYGLIDSLLVNTGAVVFLTETLSFVHQLNYAKVGLTWSGVAISFTAWAIVQHRRGGKFAGLSWNRLSTFERQCLIVTSAILGLTLLTALLYPPNNFDSLTYHMGRIGHWLQQQRIQPFATHIERQIYQPPLAEWTIMHTMLLSHSDLWANPVQWLAGVGCLVGLSLLTQQMGGSRSLQMATVFMAVTIPMFILQASSTQNDLVASFYLILVALYLLRYYQHRQIVNIVWASLALGFALLTKGTAYLFSAPLLLTWGIMELRRLFIENRRGAVANRFFYKLVVPTWLLVGISLGLNTGHYLRNFLVYAHPLTNTQLEGNYTNKVHSVPMMVSNISRNLAIHFGFPGVNQIAQQGVESLHRVLEFNITDKNTTYAGSSFKLPRLSNNEDNASSFIHLLWLTGSLIWLIRQKKQQNRTPYFILAGVIIFTFLLFCAYLKWQPWHARLHLFLFLLASPIGALGLLTAVNKGVQWPFWLFVLSAGGFVLTNPFRPLITLPPLTQPVSFWNGRERNYFVNGREYQSAFDQISTRLNQQRPDSLAIGLVLGEDDFDYMWYYQLKQPVQLYHIRVKTPSKLLDTQPTVDYIISMRTGNDTLQYGGKVYRRLDPKTGMVTLFGLR</sequence>
<dbReference type="EMBL" id="CP010429">
    <property type="protein sequence ID" value="AKD56142.1"/>
    <property type="molecule type" value="Genomic_DNA"/>
</dbReference>
<dbReference type="PANTHER" id="PTHR33908">
    <property type="entry name" value="MANNOSYLTRANSFERASE YKCB-RELATED"/>
    <property type="match status" value="1"/>
</dbReference>
<evidence type="ECO:0000256" key="8">
    <source>
        <dbReference type="SAM" id="Phobius"/>
    </source>
</evidence>
<dbReference type="RefSeq" id="WP_046574950.1">
    <property type="nucleotide sequence ID" value="NZ_CP010429.1"/>
</dbReference>
<feature type="transmembrane region" description="Helical" evidence="8">
    <location>
        <begin position="60"/>
        <end position="80"/>
    </location>
</feature>
<feature type="transmembrane region" description="Helical" evidence="8">
    <location>
        <begin position="473"/>
        <end position="493"/>
    </location>
</feature>
<evidence type="ECO:0000256" key="5">
    <source>
        <dbReference type="ARBA" id="ARBA00022692"/>
    </source>
</evidence>
<feature type="transmembrane region" description="Helical" evidence="8">
    <location>
        <begin position="101"/>
        <end position="121"/>
    </location>
</feature>
<keyword evidence="11" id="KW-1185">Reference proteome</keyword>
<keyword evidence="3" id="KW-0328">Glycosyltransferase</keyword>
<evidence type="ECO:0000256" key="4">
    <source>
        <dbReference type="ARBA" id="ARBA00022679"/>
    </source>
</evidence>
<reference evidence="10 11" key="1">
    <citation type="journal article" date="2014" name="Curr. Microbiol.">
        <title>Spirosoma radiotolerans sp. nov., a gamma-radiation-resistant bacterium isolated from gamma ray-irradiated soil.</title>
        <authorList>
            <person name="Lee J.J."/>
            <person name="Srinivasan S."/>
            <person name="Lim S."/>
            <person name="Joe M."/>
            <person name="Im S."/>
            <person name="Bae S.I."/>
            <person name="Park K.R."/>
            <person name="Han J.H."/>
            <person name="Park S.H."/>
            <person name="Joo B.M."/>
            <person name="Park S.J."/>
            <person name="Kim M.K."/>
        </authorList>
    </citation>
    <scope>NUCLEOTIDE SEQUENCE [LARGE SCALE GENOMIC DNA]</scope>
    <source>
        <strain evidence="10 11">DG5A</strain>
    </source>
</reference>
<dbReference type="OrthoDB" id="9764517at2"/>
<feature type="transmembrane region" description="Helical" evidence="8">
    <location>
        <begin position="306"/>
        <end position="324"/>
    </location>
</feature>
<evidence type="ECO:0000256" key="2">
    <source>
        <dbReference type="ARBA" id="ARBA00022475"/>
    </source>
</evidence>
<dbReference type="GO" id="GO:0005886">
    <property type="term" value="C:plasma membrane"/>
    <property type="evidence" value="ECO:0007669"/>
    <property type="project" value="UniProtKB-SubCell"/>
</dbReference>
<organism evidence="10 11">
    <name type="scientific">Spirosoma radiotolerans</name>
    <dbReference type="NCBI Taxonomy" id="1379870"/>
    <lineage>
        <taxon>Bacteria</taxon>
        <taxon>Pseudomonadati</taxon>
        <taxon>Bacteroidota</taxon>
        <taxon>Cytophagia</taxon>
        <taxon>Cytophagales</taxon>
        <taxon>Cytophagaceae</taxon>
        <taxon>Spirosoma</taxon>
    </lineage>
</organism>
<evidence type="ECO:0000256" key="3">
    <source>
        <dbReference type="ARBA" id="ARBA00022676"/>
    </source>
</evidence>
<dbReference type="PATRIC" id="fig|1379870.5.peg.3430"/>
<gene>
    <name evidence="10" type="ORF">SD10_15790</name>
</gene>
<evidence type="ECO:0000256" key="6">
    <source>
        <dbReference type="ARBA" id="ARBA00022989"/>
    </source>
</evidence>
<evidence type="ECO:0000259" key="9">
    <source>
        <dbReference type="Pfam" id="PF13231"/>
    </source>
</evidence>
<keyword evidence="2" id="KW-1003">Cell membrane</keyword>
<evidence type="ECO:0000256" key="1">
    <source>
        <dbReference type="ARBA" id="ARBA00004651"/>
    </source>
</evidence>
<feature type="transmembrane region" description="Helical" evidence="8">
    <location>
        <begin position="209"/>
        <end position="226"/>
    </location>
</feature>
<feature type="transmembrane region" description="Helical" evidence="8">
    <location>
        <begin position="275"/>
        <end position="294"/>
    </location>
</feature>
<evidence type="ECO:0000313" key="10">
    <source>
        <dbReference type="EMBL" id="AKD56142.1"/>
    </source>
</evidence>
<comment type="subcellular location">
    <subcellularLocation>
        <location evidence="1">Cell membrane</location>
        <topology evidence="1">Multi-pass membrane protein</topology>
    </subcellularLocation>
</comment>
<dbReference type="InterPro" id="IPR038731">
    <property type="entry name" value="RgtA/B/C-like"/>
</dbReference>
<evidence type="ECO:0000313" key="11">
    <source>
        <dbReference type="Proteomes" id="UP000033054"/>
    </source>
</evidence>
<keyword evidence="5 8" id="KW-0812">Transmembrane</keyword>
<keyword evidence="4" id="KW-0808">Transferase</keyword>
<feature type="transmembrane region" description="Helical" evidence="8">
    <location>
        <begin position="232"/>
        <end position="249"/>
    </location>
</feature>
<dbReference type="HOGENOM" id="CLU_026500_0_0_10"/>
<name>A0A0E3V7T3_9BACT</name>
<dbReference type="GO" id="GO:0009103">
    <property type="term" value="P:lipopolysaccharide biosynthetic process"/>
    <property type="evidence" value="ECO:0007669"/>
    <property type="project" value="UniProtKB-ARBA"/>
</dbReference>
<feature type="transmembrane region" description="Helical" evidence="8">
    <location>
        <begin position="500"/>
        <end position="518"/>
    </location>
</feature>
<protein>
    <recommendedName>
        <fullName evidence="9">Glycosyltransferase RgtA/B/C/D-like domain-containing protein</fullName>
    </recommendedName>
</protein>
<dbReference type="AlphaFoldDB" id="A0A0E3V7T3"/>
<accession>A0A0E3V7T3</accession>
<dbReference type="GO" id="GO:0016763">
    <property type="term" value="F:pentosyltransferase activity"/>
    <property type="evidence" value="ECO:0007669"/>
    <property type="project" value="TreeGrafter"/>
</dbReference>
<dbReference type="Proteomes" id="UP000033054">
    <property type="component" value="Chromosome"/>
</dbReference>
<dbReference type="InterPro" id="IPR050297">
    <property type="entry name" value="LipidA_mod_glycosyltrf_83"/>
</dbReference>
<keyword evidence="6 8" id="KW-1133">Transmembrane helix</keyword>
<proteinExistence type="predicted"/>
<feature type="domain" description="Glycosyltransferase RgtA/B/C/D-like" evidence="9">
    <location>
        <begin position="158"/>
        <end position="293"/>
    </location>
</feature>
<dbReference type="Pfam" id="PF13231">
    <property type="entry name" value="PMT_2"/>
    <property type="match status" value="1"/>
</dbReference>
<keyword evidence="7 8" id="KW-0472">Membrane</keyword>
<dbReference type="KEGG" id="srd:SD10_15790"/>